<sequence length="58" mass="6763">MGTRYNPHVKAVYERLLAWGKSKMSALGAAMRKLVHLCFGVLKTQQPYQHDYLKNAWR</sequence>
<dbReference type="Proteomes" id="UP000839052">
    <property type="component" value="Chromosome"/>
</dbReference>
<protein>
    <recommendedName>
        <fullName evidence="3">Transposase IS116/IS110/IS902 family protein</fullName>
    </recommendedName>
</protein>
<name>A0ABM8YVZ2_9PROT</name>
<reference evidence="1 2" key="1">
    <citation type="submission" date="2021-10" db="EMBL/GenBank/DDBJ databases">
        <authorList>
            <person name="Koch H."/>
        </authorList>
    </citation>
    <scope>NUCLEOTIDE SEQUENCE [LARGE SCALE GENOMIC DNA]</scope>
    <source>
        <strain evidence="1">6680</strain>
    </source>
</reference>
<gene>
    <name evidence="1" type="ORF">NTG6680_0378</name>
</gene>
<keyword evidence="2" id="KW-1185">Reference proteome</keyword>
<evidence type="ECO:0008006" key="3">
    <source>
        <dbReference type="Google" id="ProtNLM"/>
    </source>
</evidence>
<accession>A0ABM8YVZ2</accession>
<dbReference type="EMBL" id="OU912926">
    <property type="protein sequence ID" value="CAG9931631.1"/>
    <property type="molecule type" value="Genomic_DNA"/>
</dbReference>
<proteinExistence type="predicted"/>
<evidence type="ECO:0000313" key="1">
    <source>
        <dbReference type="EMBL" id="CAG9931631.1"/>
    </source>
</evidence>
<organism evidence="1 2">
    <name type="scientific">Candidatus Nitrotoga arctica</name>
    <dbReference type="NCBI Taxonomy" id="453162"/>
    <lineage>
        <taxon>Bacteria</taxon>
        <taxon>Pseudomonadati</taxon>
        <taxon>Pseudomonadota</taxon>
        <taxon>Betaproteobacteria</taxon>
        <taxon>Nitrosomonadales</taxon>
        <taxon>Gallionellaceae</taxon>
        <taxon>Candidatus Nitrotoga</taxon>
    </lineage>
</organism>
<evidence type="ECO:0000313" key="2">
    <source>
        <dbReference type="Proteomes" id="UP000839052"/>
    </source>
</evidence>